<keyword evidence="4" id="KW-1185">Reference proteome</keyword>
<dbReference type="PANTHER" id="PTHR43639:SF1">
    <property type="entry name" value="SHORT-CHAIN DEHYDROGENASE_REDUCTASE FAMILY PROTEIN"/>
    <property type="match status" value="1"/>
</dbReference>
<dbReference type="Proteomes" id="UP001156627">
    <property type="component" value="Unassembled WGS sequence"/>
</dbReference>
<accession>A0ABQ5X4Y2</accession>
<dbReference type="InterPro" id="IPR036291">
    <property type="entry name" value="NAD(P)-bd_dom_sf"/>
</dbReference>
<comment type="caution">
    <text evidence="3">The sequence shown here is derived from an EMBL/GenBank/DDBJ whole genome shotgun (WGS) entry which is preliminary data.</text>
</comment>
<dbReference type="SUPFAM" id="SSF51735">
    <property type="entry name" value="NAD(P)-binding Rossmann-fold domains"/>
    <property type="match status" value="1"/>
</dbReference>
<proteinExistence type="inferred from homology"/>
<dbReference type="Gene3D" id="3.40.50.720">
    <property type="entry name" value="NAD(P)-binding Rossmann-like Domain"/>
    <property type="match status" value="1"/>
</dbReference>
<gene>
    <name evidence="3" type="primary">ptr1</name>
    <name evidence="3" type="ORF">GCM10007898_01640</name>
</gene>
<evidence type="ECO:0000313" key="3">
    <source>
        <dbReference type="EMBL" id="GLQ86598.1"/>
    </source>
</evidence>
<dbReference type="PANTHER" id="PTHR43639">
    <property type="entry name" value="OXIDOREDUCTASE, SHORT-CHAIN DEHYDROGENASE/REDUCTASE FAMILY (AFU_ORTHOLOGUE AFUA_5G02870)"/>
    <property type="match status" value="1"/>
</dbReference>
<protein>
    <submittedName>
        <fullName evidence="3">Pteridine reductase</fullName>
    </submittedName>
</protein>
<dbReference type="InterPro" id="IPR020904">
    <property type="entry name" value="Sc_DH/Rdtase_CS"/>
</dbReference>
<keyword evidence="2" id="KW-0560">Oxidoreductase</keyword>
<evidence type="ECO:0000256" key="2">
    <source>
        <dbReference type="ARBA" id="ARBA00023002"/>
    </source>
</evidence>
<dbReference type="PROSITE" id="PS00061">
    <property type="entry name" value="ADH_SHORT"/>
    <property type="match status" value="1"/>
</dbReference>
<dbReference type="EMBL" id="BSOA01000002">
    <property type="protein sequence ID" value="GLQ86598.1"/>
    <property type="molecule type" value="Genomic_DNA"/>
</dbReference>
<comment type="similarity">
    <text evidence="1">Belongs to the short-chain dehydrogenases/reductases (SDR) family.</text>
</comment>
<dbReference type="InterPro" id="IPR002347">
    <property type="entry name" value="SDR_fam"/>
</dbReference>
<reference evidence="4" key="1">
    <citation type="journal article" date="2019" name="Int. J. Syst. Evol. Microbiol.">
        <title>The Global Catalogue of Microorganisms (GCM) 10K type strain sequencing project: providing services to taxonomists for standard genome sequencing and annotation.</title>
        <authorList>
            <consortium name="The Broad Institute Genomics Platform"/>
            <consortium name="The Broad Institute Genome Sequencing Center for Infectious Disease"/>
            <person name="Wu L."/>
            <person name="Ma J."/>
        </authorList>
    </citation>
    <scope>NUCLEOTIDE SEQUENCE [LARGE SCALE GENOMIC DNA]</scope>
    <source>
        <strain evidence="4">NBRC 111981</strain>
    </source>
</reference>
<evidence type="ECO:0000313" key="4">
    <source>
        <dbReference type="Proteomes" id="UP001156627"/>
    </source>
</evidence>
<name>A0ABQ5X4Y2_9GAMM</name>
<dbReference type="PRINTS" id="PR00081">
    <property type="entry name" value="GDHRDH"/>
</dbReference>
<dbReference type="Pfam" id="PF13561">
    <property type="entry name" value="adh_short_C2"/>
    <property type="match status" value="1"/>
</dbReference>
<sequence>MLQADLADLPQLPRLIDATLSHYGQLDALINNASSFYRTPLETATPTQWNELFAANAQAPFFLAQSALPALRTTRGAIVNLVDIYAERALAQHPIYVMAKAALAAMTRCLALDLGPDVRVNGVAPGAVMWPSDGKSYADQQAMLARTPLQRAGAPEDVASTVLWLLRDAPFVTGQIIRVDGGRSVTV</sequence>
<dbReference type="PRINTS" id="PR00080">
    <property type="entry name" value="SDRFAMILY"/>
</dbReference>
<evidence type="ECO:0000256" key="1">
    <source>
        <dbReference type="ARBA" id="ARBA00006484"/>
    </source>
</evidence>
<organism evidence="3 4">
    <name type="scientific">Dyella flagellata</name>
    <dbReference type="NCBI Taxonomy" id="1867833"/>
    <lineage>
        <taxon>Bacteria</taxon>
        <taxon>Pseudomonadati</taxon>
        <taxon>Pseudomonadota</taxon>
        <taxon>Gammaproteobacteria</taxon>
        <taxon>Lysobacterales</taxon>
        <taxon>Rhodanobacteraceae</taxon>
        <taxon>Dyella</taxon>
    </lineage>
</organism>